<organism evidence="7 8">
    <name type="scientific">Alteromonas ponticola</name>
    <dbReference type="NCBI Taxonomy" id="2720613"/>
    <lineage>
        <taxon>Bacteria</taxon>
        <taxon>Pseudomonadati</taxon>
        <taxon>Pseudomonadota</taxon>
        <taxon>Gammaproteobacteria</taxon>
        <taxon>Alteromonadales</taxon>
        <taxon>Alteromonadaceae</taxon>
        <taxon>Alteromonas/Salinimonas group</taxon>
        <taxon>Alteromonas</taxon>
    </lineage>
</organism>
<dbReference type="EMBL" id="JAATNW010000006">
    <property type="protein sequence ID" value="NMH60713.1"/>
    <property type="molecule type" value="Genomic_DNA"/>
</dbReference>
<dbReference type="SUPFAM" id="SSF46785">
    <property type="entry name" value="Winged helix' DNA-binding domain"/>
    <property type="match status" value="1"/>
</dbReference>
<dbReference type="RefSeq" id="WP_169211276.1">
    <property type="nucleotide sequence ID" value="NZ_JAATNW010000006.1"/>
</dbReference>
<dbReference type="PROSITE" id="PS50956">
    <property type="entry name" value="HTH_ASNC_2"/>
    <property type="match status" value="1"/>
</dbReference>
<dbReference type="InterPro" id="IPR011008">
    <property type="entry name" value="Dimeric_a/b-barrel"/>
</dbReference>
<dbReference type="PANTHER" id="PTHR30154">
    <property type="entry name" value="LEUCINE-RESPONSIVE REGULATORY PROTEIN"/>
    <property type="match status" value="1"/>
</dbReference>
<evidence type="ECO:0000256" key="4">
    <source>
        <dbReference type="ARBA" id="ARBA00023163"/>
    </source>
</evidence>
<dbReference type="Gene3D" id="3.30.70.920">
    <property type="match status" value="1"/>
</dbReference>
<dbReference type="InterPro" id="IPR000485">
    <property type="entry name" value="AsnC-type_HTH_dom"/>
</dbReference>
<dbReference type="PRINTS" id="PR00033">
    <property type="entry name" value="HTHASNC"/>
</dbReference>
<dbReference type="InterPro" id="IPR036390">
    <property type="entry name" value="WH_DNA-bd_sf"/>
</dbReference>
<gene>
    <name evidence="7" type="ORF">HCJ96_11815</name>
</gene>
<evidence type="ECO:0000259" key="6">
    <source>
        <dbReference type="PROSITE" id="PS50956"/>
    </source>
</evidence>
<dbReference type="SMART" id="SM00344">
    <property type="entry name" value="HTH_ASNC"/>
    <property type="match status" value="1"/>
</dbReference>
<dbReference type="InterPro" id="IPR011991">
    <property type="entry name" value="ArsR-like_HTH"/>
</dbReference>
<dbReference type="Pfam" id="PF13412">
    <property type="entry name" value="HTH_24"/>
    <property type="match status" value="1"/>
</dbReference>
<keyword evidence="4" id="KW-0804">Transcription</keyword>
<dbReference type="Gene3D" id="1.10.10.10">
    <property type="entry name" value="Winged helix-like DNA-binding domain superfamily/Winged helix DNA-binding domain"/>
    <property type="match status" value="1"/>
</dbReference>
<evidence type="ECO:0000256" key="2">
    <source>
        <dbReference type="ARBA" id="ARBA00023125"/>
    </source>
</evidence>
<sequence length="154" mass="17074">MLQQNFKIDSYNKRILSELQKNARVSNAELADLIGLSPSACLRRVQDLENKGVIAGYRVVLDEKLLGNGFTAYVAVGLKSHSKSSQEAFEDAVSGASEVRECHNVTGAFEYLLRVETSDIDAFKRFHTDVLGSIPQVNTISTHVVMESAKDERR</sequence>
<keyword evidence="2" id="KW-0238">DNA-binding</keyword>
<protein>
    <recommendedName>
        <fullName evidence="5">Leucine-responsive regulatory protein</fullName>
    </recommendedName>
</protein>
<proteinExistence type="predicted"/>
<accession>A0ABX1R4L4</accession>
<dbReference type="InterPro" id="IPR019887">
    <property type="entry name" value="Tscrpt_reg_AsnC/Lrp_C"/>
</dbReference>
<dbReference type="InterPro" id="IPR019888">
    <property type="entry name" value="Tscrpt_reg_AsnC-like"/>
</dbReference>
<evidence type="ECO:0000313" key="8">
    <source>
        <dbReference type="Proteomes" id="UP000709336"/>
    </source>
</evidence>
<keyword evidence="1" id="KW-0805">Transcription regulation</keyword>
<dbReference type="PROSITE" id="PS00519">
    <property type="entry name" value="HTH_ASNC_1"/>
    <property type="match status" value="1"/>
</dbReference>
<dbReference type="SUPFAM" id="SSF54909">
    <property type="entry name" value="Dimeric alpha+beta barrel"/>
    <property type="match status" value="1"/>
</dbReference>
<comment type="caution">
    <text evidence="7">The sequence shown here is derived from an EMBL/GenBank/DDBJ whole genome shotgun (WGS) entry which is preliminary data.</text>
</comment>
<evidence type="ECO:0000313" key="7">
    <source>
        <dbReference type="EMBL" id="NMH60713.1"/>
    </source>
</evidence>
<dbReference type="InterPro" id="IPR036388">
    <property type="entry name" value="WH-like_DNA-bd_sf"/>
</dbReference>
<dbReference type="Proteomes" id="UP000709336">
    <property type="component" value="Unassembled WGS sequence"/>
</dbReference>
<evidence type="ECO:0000256" key="5">
    <source>
        <dbReference type="ARBA" id="ARBA00039227"/>
    </source>
</evidence>
<evidence type="ECO:0000256" key="3">
    <source>
        <dbReference type="ARBA" id="ARBA00023159"/>
    </source>
</evidence>
<dbReference type="Pfam" id="PF01037">
    <property type="entry name" value="AsnC_trans_reg"/>
    <property type="match status" value="1"/>
</dbReference>
<feature type="domain" description="HTH asnC-type" evidence="6">
    <location>
        <begin position="8"/>
        <end position="71"/>
    </location>
</feature>
<dbReference type="CDD" id="cd00090">
    <property type="entry name" value="HTH_ARSR"/>
    <property type="match status" value="1"/>
</dbReference>
<evidence type="ECO:0000256" key="1">
    <source>
        <dbReference type="ARBA" id="ARBA00023015"/>
    </source>
</evidence>
<keyword evidence="3" id="KW-0010">Activator</keyword>
<dbReference type="InterPro" id="IPR019885">
    <property type="entry name" value="Tscrpt_reg_HTH_AsnC-type_CS"/>
</dbReference>
<keyword evidence="8" id="KW-1185">Reference proteome</keyword>
<dbReference type="PANTHER" id="PTHR30154:SF0">
    <property type="entry name" value="LEUCINE-RESPONSIVE REGULATORY PROTEIN"/>
    <property type="match status" value="1"/>
</dbReference>
<name>A0ABX1R4L4_9ALTE</name>
<reference evidence="7 8" key="1">
    <citation type="submission" date="2020-03" db="EMBL/GenBank/DDBJ databases">
        <title>Alteromonas ponticola sp. nov., isolated from seawater.</title>
        <authorList>
            <person name="Yoon J.-H."/>
            <person name="Kim Y.-O."/>
        </authorList>
    </citation>
    <scope>NUCLEOTIDE SEQUENCE [LARGE SCALE GENOMIC DNA]</scope>
    <source>
        <strain evidence="7 8">MYP5</strain>
    </source>
</reference>